<evidence type="ECO:0000256" key="1">
    <source>
        <dbReference type="SAM" id="MobiDB-lite"/>
    </source>
</evidence>
<dbReference type="InterPro" id="IPR011990">
    <property type="entry name" value="TPR-like_helical_dom_sf"/>
</dbReference>
<keyword evidence="3" id="KW-1185">Reference proteome</keyword>
<comment type="caution">
    <text evidence="2">The sequence shown here is derived from an EMBL/GenBank/DDBJ whole genome shotgun (WGS) entry which is preliminary data.</text>
</comment>
<dbReference type="AlphaFoldDB" id="A0A4V3HSB6"/>
<evidence type="ECO:0000313" key="3">
    <source>
        <dbReference type="Proteomes" id="UP000295083"/>
    </source>
</evidence>
<dbReference type="Proteomes" id="UP000295083">
    <property type="component" value="Unassembled WGS sequence"/>
</dbReference>
<proteinExistence type="predicted"/>
<protein>
    <submittedName>
        <fullName evidence="2">Uncharacterized protein</fullName>
    </submittedName>
</protein>
<dbReference type="EMBL" id="QAPG01000044">
    <property type="protein sequence ID" value="TDZ35159.1"/>
    <property type="molecule type" value="Genomic_DNA"/>
</dbReference>
<dbReference type="Gene3D" id="1.25.40.10">
    <property type="entry name" value="Tetratricopeptide repeat domain"/>
    <property type="match status" value="1"/>
</dbReference>
<accession>A0A4V3HSB6</accession>
<feature type="region of interest" description="Disordered" evidence="1">
    <location>
        <begin position="238"/>
        <end position="262"/>
    </location>
</feature>
<gene>
    <name evidence="2" type="ORF">C8035_v009939</name>
</gene>
<name>A0A4V3HSB6_9PEZI</name>
<feature type="region of interest" description="Disordered" evidence="1">
    <location>
        <begin position="152"/>
        <end position="191"/>
    </location>
</feature>
<sequence>MHSSPSPEQTTARTPTTACRPDYEINIVTQSPRPRSEAAVTTQTVNGLLLRTLALLQTALSAATLHRALGFADRALEIASQNRRFDLEPRAHLYRGHVLRAAGRWRAAHAAYVRAASVRGVGYVGTNISQLTLECLEMMQFADDMKMKEAAEEAREAKETEAKDTKRAKEAKDMKKAMETKSTSKRKERGPRMVRFSAIEERTVSPPCIDENRRPGHRAGGHRAGGMYFLLDESGEVVSSRDSLPDLRSARGRRSINTSPTV</sequence>
<reference evidence="2 3" key="1">
    <citation type="submission" date="2018-11" db="EMBL/GenBank/DDBJ databases">
        <title>Genome sequence and assembly of Colletotrichum spinosum.</title>
        <authorList>
            <person name="Gan P."/>
            <person name="Shirasu K."/>
        </authorList>
    </citation>
    <scope>NUCLEOTIDE SEQUENCE [LARGE SCALE GENOMIC DNA]</scope>
    <source>
        <strain evidence="2 3">CBS 515.97</strain>
    </source>
</reference>
<organism evidence="2 3">
    <name type="scientific">Colletotrichum spinosum</name>
    <dbReference type="NCBI Taxonomy" id="1347390"/>
    <lineage>
        <taxon>Eukaryota</taxon>
        <taxon>Fungi</taxon>
        <taxon>Dikarya</taxon>
        <taxon>Ascomycota</taxon>
        <taxon>Pezizomycotina</taxon>
        <taxon>Sordariomycetes</taxon>
        <taxon>Hypocreomycetidae</taxon>
        <taxon>Glomerellales</taxon>
        <taxon>Glomerellaceae</taxon>
        <taxon>Colletotrichum</taxon>
        <taxon>Colletotrichum orbiculare species complex</taxon>
    </lineage>
</organism>
<evidence type="ECO:0000313" key="2">
    <source>
        <dbReference type="EMBL" id="TDZ35159.1"/>
    </source>
</evidence>
<feature type="compositionally biased region" description="Basic and acidic residues" evidence="1">
    <location>
        <begin position="152"/>
        <end position="179"/>
    </location>
</feature>